<proteinExistence type="inferred from homology"/>
<dbReference type="GO" id="GO:0071942">
    <property type="term" value="C:XPC complex"/>
    <property type="evidence" value="ECO:0007669"/>
    <property type="project" value="TreeGrafter"/>
</dbReference>
<evidence type="ECO:0000256" key="3">
    <source>
        <dbReference type="ARBA" id="ARBA00022763"/>
    </source>
</evidence>
<dbReference type="PANTHER" id="PTHR12135:SF0">
    <property type="entry name" value="DNA REPAIR PROTEIN COMPLEMENTING XP-C CELLS"/>
    <property type="match status" value="1"/>
</dbReference>
<dbReference type="PANTHER" id="PTHR12135">
    <property type="entry name" value="DNA REPAIR PROTEIN XP-C / RAD4"/>
    <property type="match status" value="1"/>
</dbReference>
<dbReference type="OrthoDB" id="300780at2759"/>
<dbReference type="GO" id="GO:0003684">
    <property type="term" value="F:damaged DNA binding"/>
    <property type="evidence" value="ECO:0007669"/>
    <property type="project" value="InterPro"/>
</dbReference>
<evidence type="ECO:0000256" key="6">
    <source>
        <dbReference type="SAM" id="MobiDB-lite"/>
    </source>
</evidence>
<dbReference type="HOGENOM" id="CLU_940907_0_0_1"/>
<reference evidence="8" key="1">
    <citation type="submission" date="2007-03" db="EMBL/GenBank/DDBJ databases">
        <title>Annotation of Culex pipiens quinquefasciatus.</title>
        <authorList>
            <consortium name="The Broad Institute Genome Sequencing Platform"/>
            <person name="Atkinson P.W."/>
            <person name="Hemingway J."/>
            <person name="Christensen B.M."/>
            <person name="Higgs S."/>
            <person name="Kodira C."/>
            <person name="Hannick L."/>
            <person name="Megy K."/>
            <person name="O'Leary S."/>
            <person name="Pearson M."/>
            <person name="Haas B.J."/>
            <person name="Mauceli E."/>
            <person name="Wortman J.R."/>
            <person name="Lee N.H."/>
            <person name="Guigo R."/>
            <person name="Stanke M."/>
            <person name="Alvarado L."/>
            <person name="Amedeo P."/>
            <person name="Antoine C.H."/>
            <person name="Arensburger P."/>
            <person name="Bidwell S.L."/>
            <person name="Crawford M."/>
            <person name="Camaro F."/>
            <person name="Devon K."/>
            <person name="Engels R."/>
            <person name="Hammond M."/>
            <person name="Howarth C."/>
            <person name="Koehrsen M."/>
            <person name="Lawson D."/>
            <person name="Montgomery P."/>
            <person name="Nene V."/>
            <person name="Nusbaum C."/>
            <person name="Puiu D."/>
            <person name="Romero-Severson J."/>
            <person name="Severson D.W."/>
            <person name="Shumway M."/>
            <person name="Sisk P."/>
            <person name="Stolte C."/>
            <person name="Zeng Q."/>
            <person name="Eisenstadt E."/>
            <person name="Fraser-Liggett C."/>
            <person name="Strausberg R."/>
            <person name="Galagan J."/>
            <person name="Birren B."/>
            <person name="Collins F.H."/>
        </authorList>
    </citation>
    <scope>NUCLEOTIDE SEQUENCE [LARGE SCALE GENOMIC DNA]</scope>
    <source>
        <strain evidence="8">JHB</strain>
    </source>
</reference>
<keyword evidence="10" id="KW-1185">Reference proteome</keyword>
<accession>B0W980</accession>
<sequence length="296" mass="33272">MSDNFMSDSEAEEDADFSASEDEWLPGKEKGAKTSGVAKSDSEDESGSDASNESGQLVNSKSKRGSKSSGARNQRVAPKSKLSAEERTQLYEKYRSSPSTSAKPAKVQDSDSHSGHEHLLNADQLDLNSDFFTEAPVKARRENAPRFDCEPGMRLSDLHSDEPPDDQKSAEEIENAKRDANKKLIAKINKDSQGFVTFDVPGLNRICKKLRIDCAQAVTGFDFHGGSSHPVYDGFVVCEEFRDLVVDAWHEEQIQEEKREQEKYEKRVYGNWKKLIKGLLIRRRLQNKYNFDNLTG</sequence>
<dbReference type="Proteomes" id="UP000002320">
    <property type="component" value="Unassembled WGS sequence"/>
</dbReference>
<dbReference type="AlphaFoldDB" id="B0W980"/>
<dbReference type="SMART" id="SM01032">
    <property type="entry name" value="BHD_3"/>
    <property type="match status" value="1"/>
</dbReference>
<feature type="region of interest" description="Disordered" evidence="6">
    <location>
        <begin position="142"/>
        <end position="171"/>
    </location>
</feature>
<protein>
    <recommendedName>
        <fullName evidence="7">Rad4 beta-hairpin domain-containing protein</fullName>
    </recommendedName>
</protein>
<dbReference type="EMBL" id="DS231862">
    <property type="protein sequence ID" value="EDS39777.1"/>
    <property type="molecule type" value="Genomic_DNA"/>
</dbReference>
<feature type="region of interest" description="Disordered" evidence="6">
    <location>
        <begin position="1"/>
        <end position="116"/>
    </location>
</feature>
<dbReference type="GO" id="GO:0006289">
    <property type="term" value="P:nucleotide-excision repair"/>
    <property type="evidence" value="ECO:0007669"/>
    <property type="project" value="InterPro"/>
</dbReference>
<dbReference type="GO" id="GO:0000111">
    <property type="term" value="C:nucleotide-excision repair factor 2 complex"/>
    <property type="evidence" value="ECO:0007669"/>
    <property type="project" value="TreeGrafter"/>
</dbReference>
<dbReference type="STRING" id="7176.B0W980"/>
<evidence type="ECO:0000259" key="7">
    <source>
        <dbReference type="SMART" id="SM01032"/>
    </source>
</evidence>
<dbReference type="InParanoid" id="B0W980"/>
<dbReference type="VEuPathDB" id="VectorBase:CPIJ003596"/>
<name>B0W980_CULQU</name>
<dbReference type="FunFam" id="3.30.70.2460:FF:000001">
    <property type="entry name" value="DNA repair protein Rad4 family"/>
    <property type="match status" value="1"/>
</dbReference>
<dbReference type="KEGG" id="cqu:CpipJ_CPIJ003596"/>
<dbReference type="InterPro" id="IPR004583">
    <property type="entry name" value="DNA_repair_Rad4"/>
</dbReference>
<evidence type="ECO:0000256" key="5">
    <source>
        <dbReference type="ARBA" id="ARBA00023242"/>
    </source>
</evidence>
<feature type="compositionally biased region" description="Acidic residues" evidence="6">
    <location>
        <begin position="9"/>
        <end position="24"/>
    </location>
</feature>
<feature type="compositionally biased region" description="Basic and acidic residues" evidence="6">
    <location>
        <begin position="82"/>
        <end position="95"/>
    </location>
</feature>
<dbReference type="EnsemblMetazoa" id="CPIJ003596-RA">
    <property type="protein sequence ID" value="CPIJ003596-PA"/>
    <property type="gene ID" value="CPIJ003596"/>
</dbReference>
<feature type="domain" description="Rad4 beta-hairpin" evidence="7">
    <location>
        <begin position="188"/>
        <end position="249"/>
    </location>
</feature>
<dbReference type="Gene3D" id="3.30.70.2460">
    <property type="entry name" value="Rad4, beta-hairpin domain BHD3"/>
    <property type="match status" value="1"/>
</dbReference>
<evidence type="ECO:0000256" key="1">
    <source>
        <dbReference type="ARBA" id="ARBA00004123"/>
    </source>
</evidence>
<evidence type="ECO:0000256" key="4">
    <source>
        <dbReference type="ARBA" id="ARBA00023204"/>
    </source>
</evidence>
<comment type="similarity">
    <text evidence="2">Belongs to the XPC family.</text>
</comment>
<comment type="subcellular location">
    <subcellularLocation>
        <location evidence="1">Nucleus</location>
    </subcellularLocation>
</comment>
<keyword evidence="3" id="KW-0227">DNA damage</keyword>
<evidence type="ECO:0000313" key="10">
    <source>
        <dbReference type="Proteomes" id="UP000002320"/>
    </source>
</evidence>
<gene>
    <name evidence="9" type="primary">6035019</name>
    <name evidence="8" type="ORF">CpipJ_CPIJ003596</name>
</gene>
<organism>
    <name type="scientific">Culex quinquefasciatus</name>
    <name type="common">Southern house mosquito</name>
    <name type="synonym">Culex pungens</name>
    <dbReference type="NCBI Taxonomy" id="7176"/>
    <lineage>
        <taxon>Eukaryota</taxon>
        <taxon>Metazoa</taxon>
        <taxon>Ecdysozoa</taxon>
        <taxon>Arthropoda</taxon>
        <taxon>Hexapoda</taxon>
        <taxon>Insecta</taxon>
        <taxon>Pterygota</taxon>
        <taxon>Neoptera</taxon>
        <taxon>Endopterygota</taxon>
        <taxon>Diptera</taxon>
        <taxon>Nematocera</taxon>
        <taxon>Culicoidea</taxon>
        <taxon>Culicidae</taxon>
        <taxon>Culicinae</taxon>
        <taxon>Culicini</taxon>
        <taxon>Culex</taxon>
        <taxon>Culex</taxon>
    </lineage>
</organism>
<evidence type="ECO:0000256" key="2">
    <source>
        <dbReference type="ARBA" id="ARBA00009525"/>
    </source>
</evidence>
<dbReference type="GO" id="GO:0005737">
    <property type="term" value="C:cytoplasm"/>
    <property type="evidence" value="ECO:0007669"/>
    <property type="project" value="TreeGrafter"/>
</dbReference>
<dbReference type="VEuPathDB" id="VectorBase:CQUJHB003784"/>
<keyword evidence="4" id="KW-0234">DNA repair</keyword>
<evidence type="ECO:0000313" key="8">
    <source>
        <dbReference type="EMBL" id="EDS39777.1"/>
    </source>
</evidence>
<dbReference type="InterPro" id="IPR018328">
    <property type="entry name" value="Rad4_beta-hairpin_dom3"/>
</dbReference>
<dbReference type="InterPro" id="IPR042488">
    <property type="entry name" value="Rad4_BHD3_sf"/>
</dbReference>
<dbReference type="eggNOG" id="KOG2179">
    <property type="taxonomic scope" value="Eukaryota"/>
</dbReference>
<keyword evidence="5" id="KW-0539">Nucleus</keyword>
<feature type="compositionally biased region" description="Basic and acidic residues" evidence="6">
    <location>
        <begin position="106"/>
        <end position="116"/>
    </location>
</feature>
<reference evidence="9" key="2">
    <citation type="submission" date="2020-05" db="UniProtKB">
        <authorList>
            <consortium name="EnsemblMetazoa"/>
        </authorList>
    </citation>
    <scope>IDENTIFICATION</scope>
    <source>
        <strain evidence="9">JHB</strain>
    </source>
</reference>
<evidence type="ECO:0000313" key="9">
    <source>
        <dbReference type="EnsemblMetazoa" id="CPIJ003596-PA"/>
    </source>
</evidence>
<dbReference type="GO" id="GO:0003697">
    <property type="term" value="F:single-stranded DNA binding"/>
    <property type="evidence" value="ECO:0007669"/>
    <property type="project" value="TreeGrafter"/>
</dbReference>
<dbReference type="GO" id="GO:0006298">
    <property type="term" value="P:mismatch repair"/>
    <property type="evidence" value="ECO:0007669"/>
    <property type="project" value="TreeGrafter"/>
</dbReference>
<dbReference type="Pfam" id="PF10405">
    <property type="entry name" value="BHD_3"/>
    <property type="match status" value="1"/>
</dbReference>